<gene>
    <name evidence="2" type="ORF">DAT39_004806</name>
</gene>
<feature type="compositionally biased region" description="Polar residues" evidence="1">
    <location>
        <begin position="20"/>
        <end position="36"/>
    </location>
</feature>
<accession>A0A8J4X646</accession>
<name>A0A8J4X646_CLAMG</name>
<protein>
    <submittedName>
        <fullName evidence="2">Inositol 1,4,5-trisphosphate receptor-interacting protein-like</fullName>
    </submittedName>
</protein>
<proteinExistence type="predicted"/>
<feature type="compositionally biased region" description="Basic and acidic residues" evidence="1">
    <location>
        <begin position="41"/>
        <end position="62"/>
    </location>
</feature>
<dbReference type="OrthoDB" id="9923553at2759"/>
<evidence type="ECO:0000313" key="3">
    <source>
        <dbReference type="Proteomes" id="UP000727407"/>
    </source>
</evidence>
<organism evidence="2 3">
    <name type="scientific">Clarias magur</name>
    <name type="common">Asian catfish</name>
    <name type="synonym">Macropteronotus magur</name>
    <dbReference type="NCBI Taxonomy" id="1594786"/>
    <lineage>
        <taxon>Eukaryota</taxon>
        <taxon>Metazoa</taxon>
        <taxon>Chordata</taxon>
        <taxon>Craniata</taxon>
        <taxon>Vertebrata</taxon>
        <taxon>Euteleostomi</taxon>
        <taxon>Actinopterygii</taxon>
        <taxon>Neopterygii</taxon>
        <taxon>Teleostei</taxon>
        <taxon>Ostariophysi</taxon>
        <taxon>Siluriformes</taxon>
        <taxon>Clariidae</taxon>
        <taxon>Clarias</taxon>
    </lineage>
</organism>
<dbReference type="AlphaFoldDB" id="A0A8J4X646"/>
<dbReference type="Proteomes" id="UP000727407">
    <property type="component" value="Unassembled WGS sequence"/>
</dbReference>
<evidence type="ECO:0000313" key="2">
    <source>
        <dbReference type="EMBL" id="KAF5905447.1"/>
    </source>
</evidence>
<feature type="non-terminal residue" evidence="2">
    <location>
        <position position="114"/>
    </location>
</feature>
<keyword evidence="3" id="KW-1185">Reference proteome</keyword>
<comment type="caution">
    <text evidence="2">The sequence shown here is derived from an EMBL/GenBank/DDBJ whole genome shotgun (WGS) entry which is preliminary data.</text>
</comment>
<reference evidence="2" key="1">
    <citation type="submission" date="2020-07" db="EMBL/GenBank/DDBJ databases">
        <title>Clarias magur genome sequencing, assembly and annotation.</title>
        <authorList>
            <person name="Kushwaha B."/>
            <person name="Kumar R."/>
            <person name="Das P."/>
            <person name="Joshi C.G."/>
            <person name="Kumar D."/>
            <person name="Nagpure N.S."/>
            <person name="Pandey M."/>
            <person name="Agarwal S."/>
            <person name="Srivastava S."/>
            <person name="Singh M."/>
            <person name="Sahoo L."/>
            <person name="Jayasankar P."/>
            <person name="Meher P.K."/>
            <person name="Koringa P.G."/>
            <person name="Iquebal M.A."/>
            <person name="Das S.P."/>
            <person name="Bit A."/>
            <person name="Patnaik S."/>
            <person name="Patel N."/>
            <person name="Shah T.M."/>
            <person name="Hinsu A."/>
            <person name="Jena J.K."/>
        </authorList>
    </citation>
    <scope>NUCLEOTIDE SEQUENCE</scope>
    <source>
        <strain evidence="2">CIFAMagur01</strain>
        <tissue evidence="2">Testis</tissue>
    </source>
</reference>
<evidence type="ECO:0000256" key="1">
    <source>
        <dbReference type="SAM" id="MobiDB-lite"/>
    </source>
</evidence>
<sequence length="114" mass="12899">MDMQQREYLLHNEALKLQQEADQVTTGLPHSNQEVAQSHRRSTDEKGGDSEVLLIKEIHDEGVPLTQRAPSNEIKNGPDEDVSGQEKEVQHNDQKTKTLNEEEVKDDQGKLLSD</sequence>
<dbReference type="EMBL" id="QNUK01000044">
    <property type="protein sequence ID" value="KAF5905447.1"/>
    <property type="molecule type" value="Genomic_DNA"/>
</dbReference>
<feature type="region of interest" description="Disordered" evidence="1">
    <location>
        <begin position="20"/>
        <end position="114"/>
    </location>
</feature>
<feature type="compositionally biased region" description="Basic and acidic residues" evidence="1">
    <location>
        <begin position="84"/>
        <end position="114"/>
    </location>
</feature>
<keyword evidence="2" id="KW-0675">Receptor</keyword>